<keyword evidence="3" id="KW-1185">Reference proteome</keyword>
<evidence type="ECO:0000256" key="1">
    <source>
        <dbReference type="SAM" id="Phobius"/>
    </source>
</evidence>
<protein>
    <submittedName>
        <fullName evidence="2">Uncharacterized protein</fullName>
    </submittedName>
</protein>
<dbReference type="AlphaFoldDB" id="A0AAV6TF42"/>
<sequence length="203" mass="21595">MPLIDYSPASLAWVRSSPPSGPGWLCPTHLPSAAFAPLPSLAALLPLPLQLWPLLEGGRIFPNSDSLSLLGLLAKIISSLVVPVVSRFMLVFLLYCLVCALWVSVPSFIGRINGLGISHLFPGFPPALLACFSQVWASPCPVLRLLRHVVLPSLACPPAQSCLIDCLGVPLLVDAWLGPLLACFCCFLFFTVCPGEPPGGTLD</sequence>
<keyword evidence="1" id="KW-0472">Membrane</keyword>
<organism evidence="2 3">
    <name type="scientific">Oedothorax gibbosus</name>
    <dbReference type="NCBI Taxonomy" id="931172"/>
    <lineage>
        <taxon>Eukaryota</taxon>
        <taxon>Metazoa</taxon>
        <taxon>Ecdysozoa</taxon>
        <taxon>Arthropoda</taxon>
        <taxon>Chelicerata</taxon>
        <taxon>Arachnida</taxon>
        <taxon>Araneae</taxon>
        <taxon>Araneomorphae</taxon>
        <taxon>Entelegynae</taxon>
        <taxon>Araneoidea</taxon>
        <taxon>Linyphiidae</taxon>
        <taxon>Erigoninae</taxon>
        <taxon>Oedothorax</taxon>
    </lineage>
</organism>
<reference evidence="2 3" key="1">
    <citation type="journal article" date="2022" name="Nat. Ecol. Evol.">
        <title>A masculinizing supergene underlies an exaggerated male reproductive morph in a spider.</title>
        <authorList>
            <person name="Hendrickx F."/>
            <person name="De Corte Z."/>
            <person name="Sonet G."/>
            <person name="Van Belleghem S.M."/>
            <person name="Kostlbacher S."/>
            <person name="Vangestel C."/>
        </authorList>
    </citation>
    <scope>NUCLEOTIDE SEQUENCE [LARGE SCALE GENOMIC DNA]</scope>
    <source>
        <strain evidence="2">W744_W776</strain>
    </source>
</reference>
<name>A0AAV6TF42_9ARAC</name>
<feature type="transmembrane region" description="Helical" evidence="1">
    <location>
        <begin position="117"/>
        <end position="137"/>
    </location>
</feature>
<evidence type="ECO:0000313" key="2">
    <source>
        <dbReference type="EMBL" id="KAG8170357.1"/>
    </source>
</evidence>
<dbReference type="Proteomes" id="UP000827092">
    <property type="component" value="Unassembled WGS sequence"/>
</dbReference>
<keyword evidence="1" id="KW-1133">Transmembrane helix</keyword>
<dbReference type="EMBL" id="JAFNEN010005606">
    <property type="protein sequence ID" value="KAG8170357.1"/>
    <property type="molecule type" value="Genomic_DNA"/>
</dbReference>
<comment type="caution">
    <text evidence="2">The sequence shown here is derived from an EMBL/GenBank/DDBJ whole genome shotgun (WGS) entry which is preliminary data.</text>
</comment>
<feature type="transmembrane region" description="Helical" evidence="1">
    <location>
        <begin position="92"/>
        <end position="110"/>
    </location>
</feature>
<accession>A0AAV6TF42</accession>
<keyword evidence="1" id="KW-0812">Transmembrane</keyword>
<evidence type="ECO:0000313" key="3">
    <source>
        <dbReference type="Proteomes" id="UP000827092"/>
    </source>
</evidence>
<proteinExistence type="predicted"/>
<gene>
    <name evidence="2" type="ORF">JTE90_021014</name>
</gene>